<proteinExistence type="predicted"/>
<gene>
    <name evidence="3" type="ORF">Golob_027649</name>
</gene>
<feature type="domain" description="RNase H type-1" evidence="2">
    <location>
        <begin position="50"/>
        <end position="120"/>
    </location>
</feature>
<dbReference type="Proteomes" id="UP000593572">
    <property type="component" value="Unassembled WGS sequence"/>
</dbReference>
<dbReference type="InterPro" id="IPR002156">
    <property type="entry name" value="RNaseH_domain"/>
</dbReference>
<evidence type="ECO:0000313" key="3">
    <source>
        <dbReference type="EMBL" id="MBA0576216.1"/>
    </source>
</evidence>
<comment type="caution">
    <text evidence="3">The sequence shown here is derived from an EMBL/GenBank/DDBJ whole genome shotgun (WGS) entry which is preliminary data.</text>
</comment>
<name>A0A7J8NH26_9ROSI</name>
<dbReference type="EMBL" id="JABEZX010341791">
    <property type="protein sequence ID" value="MBA0576216.1"/>
    <property type="molecule type" value="Genomic_DNA"/>
</dbReference>
<dbReference type="AlphaFoldDB" id="A0A7J8NH26"/>
<keyword evidence="4" id="KW-1185">Reference proteome</keyword>
<reference evidence="3 4" key="1">
    <citation type="journal article" date="2019" name="Genome Biol. Evol.">
        <title>Insights into the evolution of the New World diploid cottons (Gossypium, subgenus Houzingenia) based on genome sequencing.</title>
        <authorList>
            <person name="Grover C.E."/>
            <person name="Arick M.A. 2nd"/>
            <person name="Thrash A."/>
            <person name="Conover J.L."/>
            <person name="Sanders W.S."/>
            <person name="Peterson D.G."/>
            <person name="Frelichowski J.E."/>
            <person name="Scheffler J.A."/>
            <person name="Scheffler B.E."/>
            <person name="Wendel J.F."/>
        </authorList>
    </citation>
    <scope>NUCLEOTIDE SEQUENCE [LARGE SCALE GENOMIC DNA]</scope>
    <source>
        <strain evidence="3">157</strain>
        <tissue evidence="3">Leaf</tissue>
    </source>
</reference>
<sequence length="126" mass="14110">MATMYKRKRDSDVVGEEGVSSESVTNVCSCSSSCPPLEDDSSDTSLRLGKEMVFHVEARVILEGLLIAWEKGYRQLEIECNDALLVESVLIGRAASSNLVELRFISCYLNRNWKTRISHILSEYGC</sequence>
<evidence type="ECO:0000313" key="4">
    <source>
        <dbReference type="Proteomes" id="UP000593572"/>
    </source>
</evidence>
<feature type="compositionally biased region" description="Low complexity" evidence="1">
    <location>
        <begin position="16"/>
        <end position="36"/>
    </location>
</feature>
<evidence type="ECO:0000256" key="1">
    <source>
        <dbReference type="SAM" id="MobiDB-lite"/>
    </source>
</evidence>
<feature type="region of interest" description="Disordered" evidence="1">
    <location>
        <begin position="1"/>
        <end position="42"/>
    </location>
</feature>
<dbReference type="Pfam" id="PF13456">
    <property type="entry name" value="RVT_3"/>
    <property type="match status" value="1"/>
</dbReference>
<dbReference type="GO" id="GO:0003676">
    <property type="term" value="F:nucleic acid binding"/>
    <property type="evidence" value="ECO:0007669"/>
    <property type="project" value="InterPro"/>
</dbReference>
<organism evidence="3 4">
    <name type="scientific">Gossypium lobatum</name>
    <dbReference type="NCBI Taxonomy" id="34289"/>
    <lineage>
        <taxon>Eukaryota</taxon>
        <taxon>Viridiplantae</taxon>
        <taxon>Streptophyta</taxon>
        <taxon>Embryophyta</taxon>
        <taxon>Tracheophyta</taxon>
        <taxon>Spermatophyta</taxon>
        <taxon>Magnoliopsida</taxon>
        <taxon>eudicotyledons</taxon>
        <taxon>Gunneridae</taxon>
        <taxon>Pentapetalae</taxon>
        <taxon>rosids</taxon>
        <taxon>malvids</taxon>
        <taxon>Malvales</taxon>
        <taxon>Malvaceae</taxon>
        <taxon>Malvoideae</taxon>
        <taxon>Gossypium</taxon>
    </lineage>
</organism>
<accession>A0A7J8NH26</accession>
<dbReference type="GO" id="GO:0004523">
    <property type="term" value="F:RNA-DNA hybrid ribonuclease activity"/>
    <property type="evidence" value="ECO:0007669"/>
    <property type="project" value="InterPro"/>
</dbReference>
<evidence type="ECO:0000259" key="2">
    <source>
        <dbReference type="Pfam" id="PF13456"/>
    </source>
</evidence>
<protein>
    <recommendedName>
        <fullName evidence="2">RNase H type-1 domain-containing protein</fullName>
    </recommendedName>
</protein>